<feature type="region of interest" description="Disordered" evidence="2">
    <location>
        <begin position="895"/>
        <end position="948"/>
    </location>
</feature>
<dbReference type="EMBL" id="SSTE01014815">
    <property type="protein sequence ID" value="KAA0044617.1"/>
    <property type="molecule type" value="Genomic_DNA"/>
</dbReference>
<feature type="compositionally biased region" description="Polar residues" evidence="2">
    <location>
        <begin position="925"/>
        <end position="944"/>
    </location>
</feature>
<dbReference type="Gene3D" id="1.20.58.1070">
    <property type="match status" value="1"/>
</dbReference>
<dbReference type="Pfam" id="PF04938">
    <property type="entry name" value="SIP1"/>
    <property type="match status" value="1"/>
</dbReference>
<feature type="region of interest" description="Disordered" evidence="2">
    <location>
        <begin position="707"/>
        <end position="736"/>
    </location>
</feature>
<evidence type="ECO:0000259" key="3">
    <source>
        <dbReference type="Pfam" id="PF09133"/>
    </source>
</evidence>
<name>A0A5A7TRY3_CUCMM</name>
<dbReference type="InterPro" id="IPR035426">
    <property type="entry name" value="Gemin2/Brr1"/>
</dbReference>
<feature type="compositionally biased region" description="Polar residues" evidence="2">
    <location>
        <begin position="707"/>
        <end position="722"/>
    </location>
</feature>
<proteinExistence type="inferred from homology"/>
<sequence>MADEINSDYADGFNPKFLSSENPQSPCRPVDSALGISADYHNFPLIVSNRNLDCEVINTVTSASPQENPESSVDKMVLCDSACGSSENGGSMGSLVVGKIQNLDVELGKESLKVDAVHDFETLDIGEDEKQEVAVDEVDVKDFARSVLSFDGNQDCAKEELVQEGQLAADKEAFARTEKLLKKETDSESILEMKKKLLLEKIDAMLVPGDEIHLQEGDNPPSSGGIVDGCKKTMLMDEEKIADQQNDSETMNVLRRSHLSLRNSLKIEVIDETALVEPVHVSRIGNGDGIGIVCPTRSMQMRVIKSHEPDKGGKKAKKSRRKAREGKLSEMHWNMWNVNEVDKVDGRQENAEGNKIMYSRKDMEALRFVNVAEQKRLWKAICKELLPVVAREYSSLTIKTGSTSDPRQPLVKREEASSIIREGCSESLDGEIEDMEGDNEITNFVISEPSCSLSQDSDDDKYYHSIQRPAFLVEGEPNFDSGPPEDGLEYLRRVRWEASHIPNVTVAKVDRSNFKKEQSVYMPVIPAIAQCPEHLLPSKEWENAFLADFSKLRQALSHSEEECMKSDFILHEKIDPLVPNLIAQPSVLPADDADLHQPEESNGSTSAKEKSCNDYPSLSAISKMNPIFRVSSLRKRINSFETQTTLSRADCLWLFALSAAVDTPLDGDTCAAFRSLLRKCASLRAEKTEIDDEVIMLNILSTISGRPRTRSSASATPPSVSFKTDRKLKATTTTPNTPATCSTSIVPSSLKSVFLFDWWLVKANDGEGLAIGGFTSRERAGIRAFYSAAISKRHETTILEAADGIIISISGFINRPRTLENGFPPKVYNHFLLGFPFNWKDYMRSSSDRKSPFECFKASTSHSNDQGTSHYLEPDLDNLAITRLRDLCLSTYGESSHGHGLSTKNSNSSGSPTKTFKSGLKTPKGPQQVNSHQDLKEQSFSNEGKNNDVIKDSMHASQEANKLDMDFQIRGRQGVCTRSMTKLKNTRNRSKESLILDSRKKKKSRI</sequence>
<dbReference type="PANTHER" id="PTHR12794:SF0">
    <property type="entry name" value="GEM-ASSOCIATED PROTEIN 2"/>
    <property type="match status" value="1"/>
</dbReference>
<evidence type="ECO:0000313" key="4">
    <source>
        <dbReference type="EMBL" id="KAA0044617.1"/>
    </source>
</evidence>
<dbReference type="Proteomes" id="UP000321393">
    <property type="component" value="Unassembled WGS sequence"/>
</dbReference>
<feature type="region of interest" description="Disordered" evidence="2">
    <location>
        <begin position="984"/>
        <end position="1006"/>
    </location>
</feature>
<comment type="caution">
    <text evidence="4">The sequence shown here is derived from an EMBL/GenBank/DDBJ whole genome shotgun (WGS) entry which is preliminary data.</text>
</comment>
<reference evidence="4 5" key="1">
    <citation type="submission" date="2019-08" db="EMBL/GenBank/DDBJ databases">
        <title>Draft genome sequences of two oriental melons (Cucumis melo L. var makuwa).</title>
        <authorList>
            <person name="Kwon S.-Y."/>
        </authorList>
    </citation>
    <scope>NUCLEOTIDE SEQUENCE [LARGE SCALE GENOMIC DNA]</scope>
    <source>
        <strain evidence="5">cv. SW 3</strain>
        <tissue evidence="4">Leaf</tissue>
    </source>
</reference>
<feature type="compositionally biased region" description="Basic residues" evidence="2">
    <location>
        <begin position="314"/>
        <end position="324"/>
    </location>
</feature>
<evidence type="ECO:0000313" key="5">
    <source>
        <dbReference type="Proteomes" id="UP000321393"/>
    </source>
</evidence>
<feature type="compositionally biased region" description="Polar residues" evidence="2">
    <location>
        <begin position="902"/>
        <end position="916"/>
    </location>
</feature>
<accession>A0A5A7TRY3</accession>
<gene>
    <name evidence="4" type="ORF">E6C27_scaffold46G003680</name>
</gene>
<dbReference type="InterPro" id="IPR015216">
    <property type="entry name" value="SANTA"/>
</dbReference>
<dbReference type="GO" id="GO:0032797">
    <property type="term" value="C:SMN complex"/>
    <property type="evidence" value="ECO:0007669"/>
    <property type="project" value="TreeGrafter"/>
</dbReference>
<protein>
    <submittedName>
        <fullName evidence="4">Mis18-binding protein 1-like isoform X1</fullName>
    </submittedName>
</protein>
<feature type="domain" description="SANTA" evidence="3">
    <location>
        <begin position="753"/>
        <end position="842"/>
    </location>
</feature>
<dbReference type="GO" id="GO:0005634">
    <property type="term" value="C:nucleus"/>
    <property type="evidence" value="ECO:0007669"/>
    <property type="project" value="TreeGrafter"/>
</dbReference>
<dbReference type="Pfam" id="PF09133">
    <property type="entry name" value="SANTA"/>
    <property type="match status" value="1"/>
</dbReference>
<evidence type="ECO:0000256" key="2">
    <source>
        <dbReference type="SAM" id="MobiDB-lite"/>
    </source>
</evidence>
<dbReference type="GO" id="GO:0000387">
    <property type="term" value="P:spliceosomal snRNP assembly"/>
    <property type="evidence" value="ECO:0007669"/>
    <property type="project" value="InterPro"/>
</dbReference>
<feature type="region of interest" description="Disordered" evidence="2">
    <location>
        <begin position="591"/>
        <end position="611"/>
    </location>
</feature>
<dbReference type="OrthoDB" id="428895at2759"/>
<dbReference type="PANTHER" id="PTHR12794">
    <property type="entry name" value="GEMIN2"/>
    <property type="match status" value="1"/>
</dbReference>
<feature type="region of interest" description="Disordered" evidence="2">
    <location>
        <begin position="306"/>
        <end position="326"/>
    </location>
</feature>
<dbReference type="AlphaFoldDB" id="A0A5A7TRY3"/>
<evidence type="ECO:0000256" key="1">
    <source>
        <dbReference type="ARBA" id="ARBA00025758"/>
    </source>
</evidence>
<feature type="compositionally biased region" description="Basic and acidic residues" evidence="2">
    <location>
        <begin position="989"/>
        <end position="998"/>
    </location>
</feature>
<comment type="similarity">
    <text evidence="1">Belongs to the gemin-2 family.</text>
</comment>
<organism evidence="4 5">
    <name type="scientific">Cucumis melo var. makuwa</name>
    <name type="common">Oriental melon</name>
    <dbReference type="NCBI Taxonomy" id="1194695"/>
    <lineage>
        <taxon>Eukaryota</taxon>
        <taxon>Viridiplantae</taxon>
        <taxon>Streptophyta</taxon>
        <taxon>Embryophyta</taxon>
        <taxon>Tracheophyta</taxon>
        <taxon>Spermatophyta</taxon>
        <taxon>Magnoliopsida</taxon>
        <taxon>eudicotyledons</taxon>
        <taxon>Gunneridae</taxon>
        <taxon>Pentapetalae</taxon>
        <taxon>rosids</taxon>
        <taxon>fabids</taxon>
        <taxon>Cucurbitales</taxon>
        <taxon>Cucurbitaceae</taxon>
        <taxon>Benincaseae</taxon>
        <taxon>Cucumis</taxon>
    </lineage>
</organism>